<name>A0A1G7VAP9_9FLAO</name>
<dbReference type="SUPFAM" id="SSF109854">
    <property type="entry name" value="DinB/YfiT-like putative metalloenzymes"/>
    <property type="match status" value="1"/>
</dbReference>
<keyword evidence="5" id="KW-1185">Reference proteome</keyword>
<feature type="binding site" evidence="3">
    <location>
        <position position="136"/>
    </location>
    <ligand>
        <name>a divalent metal cation</name>
        <dbReference type="ChEBI" id="CHEBI:60240"/>
    </ligand>
</feature>
<evidence type="ECO:0000313" key="4">
    <source>
        <dbReference type="EMBL" id="SDG56658.1"/>
    </source>
</evidence>
<evidence type="ECO:0000256" key="1">
    <source>
        <dbReference type="ARBA" id="ARBA00008635"/>
    </source>
</evidence>
<dbReference type="InterPro" id="IPR007837">
    <property type="entry name" value="DinB"/>
</dbReference>
<comment type="similarity">
    <text evidence="1">Belongs to the DinB family.</text>
</comment>
<proteinExistence type="inferred from homology"/>
<keyword evidence="2 3" id="KW-0479">Metal-binding</keyword>
<protein>
    <submittedName>
        <fullName evidence="4">Uncharacterized damage-inducible protein DinB (Forms a four-helix bundle)</fullName>
    </submittedName>
</protein>
<dbReference type="Proteomes" id="UP000199203">
    <property type="component" value="Unassembled WGS sequence"/>
</dbReference>
<dbReference type="EMBL" id="FNBH01000005">
    <property type="protein sequence ID" value="SDG56658.1"/>
    <property type="molecule type" value="Genomic_DNA"/>
</dbReference>
<dbReference type="STRING" id="454006.SAMN05421825_3569"/>
<accession>A0A1G7VAP9</accession>
<reference evidence="5" key="1">
    <citation type="submission" date="2016-10" db="EMBL/GenBank/DDBJ databases">
        <authorList>
            <person name="Varghese N."/>
            <person name="Submissions S."/>
        </authorList>
    </citation>
    <scope>NUCLEOTIDE SEQUENCE [LARGE SCALE GENOMIC DNA]</scope>
    <source>
        <strain evidence="5">DSM 19684</strain>
    </source>
</reference>
<dbReference type="InterPro" id="IPR034660">
    <property type="entry name" value="DinB/YfiT-like"/>
</dbReference>
<evidence type="ECO:0000256" key="2">
    <source>
        <dbReference type="ARBA" id="ARBA00022723"/>
    </source>
</evidence>
<organism evidence="4 5">
    <name type="scientific">Epilithonimonas hungarica</name>
    <dbReference type="NCBI Taxonomy" id="454006"/>
    <lineage>
        <taxon>Bacteria</taxon>
        <taxon>Pseudomonadati</taxon>
        <taxon>Bacteroidota</taxon>
        <taxon>Flavobacteriia</taxon>
        <taxon>Flavobacteriales</taxon>
        <taxon>Weeksellaceae</taxon>
        <taxon>Chryseobacterium group</taxon>
        <taxon>Epilithonimonas</taxon>
    </lineage>
</organism>
<dbReference type="GO" id="GO:0046872">
    <property type="term" value="F:metal ion binding"/>
    <property type="evidence" value="ECO:0007669"/>
    <property type="project" value="UniProtKB-KW"/>
</dbReference>
<dbReference type="Gene3D" id="1.20.120.450">
    <property type="entry name" value="dinb family like domain"/>
    <property type="match status" value="1"/>
</dbReference>
<sequence length="159" mass="18685">MNANAKVLDSQQLLIHWQGHRNLTRRVIEAFPEKDLFGFSIGGMRPFSKLVLEMIAIGGPALKSIVEGTINTFDESFNPTTKAELLTKWDEETEIINEYFSQITEERFQETFNLFGQYEFPIYQNILYFVDNEIHHRGQGYVYLRALGIEPPFFWERER</sequence>
<evidence type="ECO:0000313" key="5">
    <source>
        <dbReference type="Proteomes" id="UP000199203"/>
    </source>
</evidence>
<evidence type="ECO:0000256" key="3">
    <source>
        <dbReference type="PIRSR" id="PIRSR607837-1"/>
    </source>
</evidence>
<dbReference type="Pfam" id="PF05163">
    <property type="entry name" value="DinB"/>
    <property type="match status" value="1"/>
</dbReference>
<dbReference type="AlphaFoldDB" id="A0A1G7VAP9"/>
<dbReference type="OrthoDB" id="119432at2"/>
<gene>
    <name evidence="4" type="ORF">SAMN05421825_3569</name>
</gene>
<dbReference type="RefSeq" id="WP_089874872.1">
    <property type="nucleotide sequence ID" value="NZ_FNBH01000005.1"/>
</dbReference>